<sequence length="44" mass="5262">MSQEFSGLKFKRNKWNTVRAKILEGEDNKRKKIRKELTLLKSVL</sequence>
<gene>
    <name evidence="1" type="ORF">S01H4_10880</name>
</gene>
<protein>
    <submittedName>
        <fullName evidence="1">Uncharacterized protein</fullName>
    </submittedName>
</protein>
<dbReference type="AlphaFoldDB" id="X1AFY4"/>
<proteinExistence type="predicted"/>
<evidence type="ECO:0000313" key="1">
    <source>
        <dbReference type="EMBL" id="GAG68697.1"/>
    </source>
</evidence>
<comment type="caution">
    <text evidence="1">The sequence shown here is derived from an EMBL/GenBank/DDBJ whole genome shotgun (WGS) entry which is preliminary data.</text>
</comment>
<reference evidence="1" key="1">
    <citation type="journal article" date="2014" name="Front. Microbiol.">
        <title>High frequency of phylogenetically diverse reductive dehalogenase-homologous genes in deep subseafloor sedimentary metagenomes.</title>
        <authorList>
            <person name="Kawai M."/>
            <person name="Futagami T."/>
            <person name="Toyoda A."/>
            <person name="Takaki Y."/>
            <person name="Nishi S."/>
            <person name="Hori S."/>
            <person name="Arai W."/>
            <person name="Tsubouchi T."/>
            <person name="Morono Y."/>
            <person name="Uchiyama I."/>
            <person name="Ito T."/>
            <person name="Fujiyama A."/>
            <person name="Inagaki F."/>
            <person name="Takami H."/>
        </authorList>
    </citation>
    <scope>NUCLEOTIDE SEQUENCE</scope>
    <source>
        <strain evidence="1">Expedition CK06-06</strain>
    </source>
</reference>
<dbReference type="EMBL" id="BART01004259">
    <property type="protein sequence ID" value="GAG68697.1"/>
    <property type="molecule type" value="Genomic_DNA"/>
</dbReference>
<accession>X1AFY4</accession>
<organism evidence="1">
    <name type="scientific">marine sediment metagenome</name>
    <dbReference type="NCBI Taxonomy" id="412755"/>
    <lineage>
        <taxon>unclassified sequences</taxon>
        <taxon>metagenomes</taxon>
        <taxon>ecological metagenomes</taxon>
    </lineage>
</organism>
<name>X1AFY4_9ZZZZ</name>